<sequence length="183" mass="20885">MTEESVEFFGAPLGEPVRLIPYDASWPQEFEQHRKRLADALGAVALRIEHIGSTSVPGLPAKPVIDILVSVPDLKDEDAYRPSLEDLGLPLCVRTPERRFFRVRDGGRDVHVHVVVRGGEEERRHLLFPAYLRAFPERRKAYARLKEELAEEFRIDRTRYTEKKAPFIEETVRLAEAAGLEVG</sequence>
<name>A0A023X486_RUBRA</name>
<keyword evidence="3" id="KW-1185">Reference proteome</keyword>
<dbReference type="PANTHER" id="PTHR34822:SF1">
    <property type="entry name" value="GRPB FAMILY PROTEIN"/>
    <property type="match status" value="1"/>
</dbReference>
<dbReference type="Pfam" id="PF04229">
    <property type="entry name" value="GrpB"/>
    <property type="match status" value="1"/>
</dbReference>
<dbReference type="HOGENOM" id="CLU_086407_4_1_11"/>
<dbReference type="PANTHER" id="PTHR34822">
    <property type="entry name" value="GRPB DOMAIN PROTEIN (AFU_ORTHOLOGUE AFUA_1G01530)"/>
    <property type="match status" value="1"/>
</dbReference>
<dbReference type="Proteomes" id="UP001281130">
    <property type="component" value="Unassembled WGS sequence"/>
</dbReference>
<dbReference type="PATRIC" id="fig|42256.3.peg.1891"/>
<reference evidence="2" key="2">
    <citation type="submission" date="2023-11" db="EMBL/GenBank/DDBJ databases">
        <title>MicrobeMod: A computational toolkit for identifying prokaryotic methylation and restriction-modification with nanopore sequencing.</title>
        <authorList>
            <person name="Crits-Christoph A."/>
            <person name="Kang S.C."/>
            <person name="Lee H."/>
            <person name="Ostrov N."/>
        </authorList>
    </citation>
    <scope>NUCLEOTIDE SEQUENCE</scope>
    <source>
        <strain evidence="2">ATCC 51242</strain>
    </source>
</reference>
<protein>
    <submittedName>
        <fullName evidence="2">GrpB family protein</fullName>
    </submittedName>
</protein>
<dbReference type="EMBL" id="JAWXXX010000001">
    <property type="protein sequence ID" value="MDX5894549.1"/>
    <property type="molecule type" value="Genomic_DNA"/>
</dbReference>
<dbReference type="InterPro" id="IPR043519">
    <property type="entry name" value="NT_sf"/>
</dbReference>
<dbReference type="KEGG" id="rrd:RradSPS_1860"/>
<dbReference type="Gene3D" id="3.30.460.10">
    <property type="entry name" value="Beta Polymerase, domain 2"/>
    <property type="match status" value="1"/>
</dbReference>
<accession>A0A023X486</accession>
<dbReference type="RefSeq" id="WP_159449921.1">
    <property type="nucleotide sequence ID" value="NZ_CP007514.1"/>
</dbReference>
<organism evidence="1 3">
    <name type="scientific">Rubrobacter radiotolerans</name>
    <name type="common">Arthrobacter radiotolerans</name>
    <dbReference type="NCBI Taxonomy" id="42256"/>
    <lineage>
        <taxon>Bacteria</taxon>
        <taxon>Bacillati</taxon>
        <taxon>Actinomycetota</taxon>
        <taxon>Rubrobacteria</taxon>
        <taxon>Rubrobacterales</taxon>
        <taxon>Rubrobacteraceae</taxon>
        <taxon>Rubrobacter</taxon>
    </lineage>
</organism>
<dbReference type="EMBL" id="CP007514">
    <property type="protein sequence ID" value="AHY47143.1"/>
    <property type="molecule type" value="Genomic_DNA"/>
</dbReference>
<reference evidence="1 3" key="1">
    <citation type="submission" date="2014-03" db="EMBL/GenBank/DDBJ databases">
        <title>Complete genome sequence of the Radio-Resistant Rubrobacter radiotolerans RSPS-4.</title>
        <authorList>
            <person name="Egas C.C."/>
            <person name="Barroso C.C."/>
            <person name="Froufe H.J.C."/>
            <person name="Pacheco J.J."/>
            <person name="Albuquerque L.L."/>
            <person name="da Costa M.M.S."/>
        </authorList>
    </citation>
    <scope>NUCLEOTIDE SEQUENCE [LARGE SCALE GENOMIC DNA]</scope>
    <source>
        <strain evidence="1 3">RSPS-4</strain>
    </source>
</reference>
<dbReference type="eggNOG" id="COG2320">
    <property type="taxonomic scope" value="Bacteria"/>
</dbReference>
<dbReference type="STRING" id="42256.RradSPS_1860"/>
<dbReference type="AlphaFoldDB" id="A0A023X486"/>
<evidence type="ECO:0000313" key="2">
    <source>
        <dbReference type="EMBL" id="MDX5894549.1"/>
    </source>
</evidence>
<dbReference type="Proteomes" id="UP000025229">
    <property type="component" value="Chromosome"/>
</dbReference>
<proteinExistence type="predicted"/>
<dbReference type="InterPro" id="IPR007344">
    <property type="entry name" value="GrpB/CoaE"/>
</dbReference>
<evidence type="ECO:0000313" key="1">
    <source>
        <dbReference type="EMBL" id="AHY47143.1"/>
    </source>
</evidence>
<gene>
    <name evidence="1" type="ORF">RradSPS_1860</name>
    <name evidence="2" type="ORF">SIL72_10980</name>
</gene>
<evidence type="ECO:0000313" key="3">
    <source>
        <dbReference type="Proteomes" id="UP000025229"/>
    </source>
</evidence>
<dbReference type="SUPFAM" id="SSF81301">
    <property type="entry name" value="Nucleotidyltransferase"/>
    <property type="match status" value="1"/>
</dbReference>